<accession>A0ACD3AQQ3</accession>
<dbReference type="Proteomes" id="UP000308600">
    <property type="component" value="Unassembled WGS sequence"/>
</dbReference>
<name>A0ACD3AQQ3_9AGAR</name>
<reference evidence="1 2" key="1">
    <citation type="journal article" date="2019" name="Nat. Ecol. Evol.">
        <title>Megaphylogeny resolves global patterns of mushroom evolution.</title>
        <authorList>
            <person name="Varga T."/>
            <person name="Krizsan K."/>
            <person name="Foldi C."/>
            <person name="Dima B."/>
            <person name="Sanchez-Garcia M."/>
            <person name="Sanchez-Ramirez S."/>
            <person name="Szollosi G.J."/>
            <person name="Szarkandi J.G."/>
            <person name="Papp V."/>
            <person name="Albert L."/>
            <person name="Andreopoulos W."/>
            <person name="Angelini C."/>
            <person name="Antonin V."/>
            <person name="Barry K.W."/>
            <person name="Bougher N.L."/>
            <person name="Buchanan P."/>
            <person name="Buyck B."/>
            <person name="Bense V."/>
            <person name="Catcheside P."/>
            <person name="Chovatia M."/>
            <person name="Cooper J."/>
            <person name="Damon W."/>
            <person name="Desjardin D."/>
            <person name="Finy P."/>
            <person name="Geml J."/>
            <person name="Haridas S."/>
            <person name="Hughes K."/>
            <person name="Justo A."/>
            <person name="Karasinski D."/>
            <person name="Kautmanova I."/>
            <person name="Kiss B."/>
            <person name="Kocsube S."/>
            <person name="Kotiranta H."/>
            <person name="LaButti K.M."/>
            <person name="Lechner B.E."/>
            <person name="Liimatainen K."/>
            <person name="Lipzen A."/>
            <person name="Lukacs Z."/>
            <person name="Mihaltcheva S."/>
            <person name="Morgado L.N."/>
            <person name="Niskanen T."/>
            <person name="Noordeloos M.E."/>
            <person name="Ohm R.A."/>
            <person name="Ortiz-Santana B."/>
            <person name="Ovrebo C."/>
            <person name="Racz N."/>
            <person name="Riley R."/>
            <person name="Savchenko A."/>
            <person name="Shiryaev A."/>
            <person name="Soop K."/>
            <person name="Spirin V."/>
            <person name="Szebenyi C."/>
            <person name="Tomsovsky M."/>
            <person name="Tulloss R.E."/>
            <person name="Uehling J."/>
            <person name="Grigoriev I.V."/>
            <person name="Vagvolgyi C."/>
            <person name="Papp T."/>
            <person name="Martin F.M."/>
            <person name="Miettinen O."/>
            <person name="Hibbett D.S."/>
            <person name="Nagy L.G."/>
        </authorList>
    </citation>
    <scope>NUCLEOTIDE SEQUENCE [LARGE SCALE GENOMIC DNA]</scope>
    <source>
        <strain evidence="1 2">NL-1719</strain>
    </source>
</reference>
<sequence>MTVATIAPAFDIMNHPARAILIGIDQYSDPFPCLTSAVRDATAMESCLKSLGMTGGITILTDHQATKGNITNAILALERDTSLNRGDPIFIFFSGFAVRAAAQGSSVTHGNIYRTWFSKSKEKDSVMTGAICPVDVLEEGGISSEELLQLFTRVVSICGNNITLFMDCTGELFPWGCPTACTILAPDRSHETAVGGAFTQAVIEALTSRKSSLNKTTLWSLMGSIQSAIDSTTVRCWGKNVNRPLFNPRGEHGHHAFIPCHISGAGTIILGAGAAHGVRPGAVYGAYLGNLASDMQRQVGLVVESLNDNHLTSVVRRIGEVVLPPFFFAVEERGYTDPVGIFFEEEGGRPVVEPLATAWKAALKSEALITIKKSAVDKVAFIWNGTGKIRRQRAAGDTICEASDTGSIRRVIRRAARFNSIVFAPCFSDSAIASQLKVQLFELEGGGTKNVLQTDDFGASSDKQEILQCGQGDRLGPYYITLTNDNDFPLWPFIIFCDPVDLEIRPWYAPSLGSYAPPLKANSKLEVGRDDGQFCIYSDWNPDRNLDFLYIKIFVTREKTDFSFFSQWVNSATEDSLRAFRENEPLSGSTLVEAGTSSPAEEEASPACDPRRQLPWASRLITLVPQYVIKRQRLRHNAVMKMLHRS</sequence>
<keyword evidence="2" id="KW-1185">Reference proteome</keyword>
<organism evidence="1 2">
    <name type="scientific">Pluteus cervinus</name>
    <dbReference type="NCBI Taxonomy" id="181527"/>
    <lineage>
        <taxon>Eukaryota</taxon>
        <taxon>Fungi</taxon>
        <taxon>Dikarya</taxon>
        <taxon>Basidiomycota</taxon>
        <taxon>Agaricomycotina</taxon>
        <taxon>Agaricomycetes</taxon>
        <taxon>Agaricomycetidae</taxon>
        <taxon>Agaricales</taxon>
        <taxon>Pluteineae</taxon>
        <taxon>Pluteaceae</taxon>
        <taxon>Pluteus</taxon>
    </lineage>
</organism>
<protein>
    <submittedName>
        <fullName evidence="1">Uncharacterized protein</fullName>
    </submittedName>
</protein>
<gene>
    <name evidence="1" type="ORF">BDN72DRAFT_960705</name>
</gene>
<dbReference type="EMBL" id="ML208365">
    <property type="protein sequence ID" value="TFK67871.1"/>
    <property type="molecule type" value="Genomic_DNA"/>
</dbReference>
<evidence type="ECO:0000313" key="1">
    <source>
        <dbReference type="EMBL" id="TFK67871.1"/>
    </source>
</evidence>
<evidence type="ECO:0000313" key="2">
    <source>
        <dbReference type="Proteomes" id="UP000308600"/>
    </source>
</evidence>
<proteinExistence type="predicted"/>